<dbReference type="Pfam" id="PF04095">
    <property type="entry name" value="NAPRTase"/>
    <property type="match status" value="1"/>
</dbReference>
<evidence type="ECO:0000256" key="6">
    <source>
        <dbReference type="ARBA" id="ARBA00022642"/>
    </source>
</evidence>
<dbReference type="GO" id="GO:0004516">
    <property type="term" value="F:nicotinate phosphoribosyltransferase activity"/>
    <property type="evidence" value="ECO:0007669"/>
    <property type="project" value="UniProtKB-EC"/>
</dbReference>
<dbReference type="GO" id="GO:0005829">
    <property type="term" value="C:cytosol"/>
    <property type="evidence" value="ECO:0007669"/>
    <property type="project" value="TreeGrafter"/>
</dbReference>
<evidence type="ECO:0000256" key="5">
    <source>
        <dbReference type="ARBA" id="ARBA00022598"/>
    </source>
</evidence>
<feature type="domain" description="Nicotinate/nicotinamide phosphoribosyltransferase" evidence="7">
    <location>
        <begin position="165"/>
        <end position="385"/>
    </location>
</feature>
<dbReference type="InterPro" id="IPR040727">
    <property type="entry name" value="NAPRTase_N"/>
</dbReference>
<keyword evidence="5" id="KW-0436">Ligase</keyword>
<keyword evidence="4" id="KW-0597">Phosphoprotein</keyword>
<dbReference type="HAMAP" id="MF_00570">
    <property type="entry name" value="NAPRTase"/>
    <property type="match status" value="1"/>
</dbReference>
<evidence type="ECO:0000256" key="2">
    <source>
        <dbReference type="ARBA" id="ARBA00010897"/>
    </source>
</evidence>
<dbReference type="SUPFAM" id="SSF54675">
    <property type="entry name" value="Nicotinate/Quinolinate PRTase N-terminal domain-like"/>
    <property type="match status" value="1"/>
</dbReference>
<proteinExistence type="inferred from homology"/>
<protein>
    <recommendedName>
        <fullName evidence="3">nicotinate phosphoribosyltransferase</fullName>
        <ecNumber evidence="3">6.3.4.21</ecNumber>
    </recommendedName>
</protein>
<evidence type="ECO:0000313" key="9">
    <source>
        <dbReference type="EMBL" id="KKM18806.1"/>
    </source>
</evidence>
<evidence type="ECO:0000259" key="7">
    <source>
        <dbReference type="Pfam" id="PF04095"/>
    </source>
</evidence>
<evidence type="ECO:0000259" key="8">
    <source>
        <dbReference type="Pfam" id="PF17767"/>
    </source>
</evidence>
<dbReference type="InterPro" id="IPR041525">
    <property type="entry name" value="N/Namide_PRibTrfase"/>
</dbReference>
<dbReference type="UniPathway" id="UPA00253">
    <property type="reaction ID" value="UER00457"/>
</dbReference>
<dbReference type="NCBIfam" id="TIGR01514">
    <property type="entry name" value="NAPRTase"/>
    <property type="match status" value="1"/>
</dbReference>
<dbReference type="InterPro" id="IPR036068">
    <property type="entry name" value="Nicotinate_pribotase-like_C"/>
</dbReference>
<dbReference type="InterPro" id="IPR007229">
    <property type="entry name" value="Nic_PRibTrfase-Fam"/>
</dbReference>
<dbReference type="PIRSF" id="PIRSF000484">
    <property type="entry name" value="NAPRT"/>
    <property type="match status" value="1"/>
</dbReference>
<comment type="similarity">
    <text evidence="2">Belongs to the NAPRTase family.</text>
</comment>
<dbReference type="EMBL" id="LAZR01014139">
    <property type="protein sequence ID" value="KKM18806.1"/>
    <property type="molecule type" value="Genomic_DNA"/>
</dbReference>
<dbReference type="SUPFAM" id="SSF51690">
    <property type="entry name" value="Nicotinate/Quinolinate PRTase C-terminal domain-like"/>
    <property type="match status" value="1"/>
</dbReference>
<comment type="pathway">
    <text evidence="1">Cofactor biosynthesis; NAD(+) biosynthesis; nicotinate D-ribonucleotide from nicotinate: step 1/1.</text>
</comment>
<dbReference type="Pfam" id="PF17767">
    <property type="entry name" value="NAPRTase_N"/>
    <property type="match status" value="1"/>
</dbReference>
<dbReference type="AlphaFoldDB" id="A0A0F9HTT7"/>
<feature type="domain" description="Nicotinate phosphoribosyltransferase N-terminal" evidence="8">
    <location>
        <begin position="7"/>
        <end position="133"/>
    </location>
</feature>
<organism evidence="9">
    <name type="scientific">marine sediment metagenome</name>
    <dbReference type="NCBI Taxonomy" id="412755"/>
    <lineage>
        <taxon>unclassified sequences</taxon>
        <taxon>metagenomes</taxon>
        <taxon>ecological metagenomes</taxon>
    </lineage>
</organism>
<reference evidence="9" key="1">
    <citation type="journal article" date="2015" name="Nature">
        <title>Complex archaea that bridge the gap between prokaryotes and eukaryotes.</title>
        <authorList>
            <person name="Spang A."/>
            <person name="Saw J.H."/>
            <person name="Jorgensen S.L."/>
            <person name="Zaremba-Niedzwiedzka K."/>
            <person name="Martijn J."/>
            <person name="Lind A.E."/>
            <person name="van Eijk R."/>
            <person name="Schleper C."/>
            <person name="Guy L."/>
            <person name="Ettema T.J."/>
        </authorList>
    </citation>
    <scope>NUCLEOTIDE SEQUENCE</scope>
</reference>
<evidence type="ECO:0000256" key="4">
    <source>
        <dbReference type="ARBA" id="ARBA00022553"/>
    </source>
</evidence>
<dbReference type="GO" id="GO:0034355">
    <property type="term" value="P:NAD+ biosynthetic process via the salvage pathway"/>
    <property type="evidence" value="ECO:0007669"/>
    <property type="project" value="TreeGrafter"/>
</dbReference>
<dbReference type="InterPro" id="IPR006406">
    <property type="entry name" value="Nic_PRibTrfase"/>
</dbReference>
<sequence>MIITSLLDTDLYKITQQSVALFGRYAGIDYQNVEARYAFINRGQTQFPEGFASKLQAEINCLADLSLINNEHDWLINHCPFIKPAFLDWLKSFRFDPIKEVDIQQVGGELSLTIKGPWYRTILYEVPLMAIMSELYFREKGLSPDSEWKNRCLNKARNLESYDVNVADFGTRRRFSLEVHDQVVQIMKDNCSTFSGSSNIGLAMKYGIKPIGTHAHELFMFHAALFGYRFANHHSLQAWVDEYQGDLGIALTDTFTTDVFFRDFSKVFAKLFDGCRHDSNSAIKFAEKAITYYESMDIDPLTKTIVFSDALTDDKAIKIKRWCEGKIKCSFGIGTSFTNSCGHTPLNMVIKMVGVEYKGRYYPTVKLSDVPGKETGDPKEIELCKRILGIRSS</sequence>
<dbReference type="Gene3D" id="3.20.140.10">
    <property type="entry name" value="nicotinate phosphoribosyltransferase"/>
    <property type="match status" value="1"/>
</dbReference>
<evidence type="ECO:0000256" key="1">
    <source>
        <dbReference type="ARBA" id="ARBA00004952"/>
    </source>
</evidence>
<keyword evidence="6" id="KW-0662">Pyridine nucleotide biosynthesis</keyword>
<name>A0A0F9HTT7_9ZZZZ</name>
<dbReference type="PANTHER" id="PTHR11098:SF1">
    <property type="entry name" value="NICOTINATE PHOSPHORIBOSYLTRANSFERASE"/>
    <property type="match status" value="1"/>
</dbReference>
<comment type="caution">
    <text evidence="9">The sequence shown here is derived from an EMBL/GenBank/DDBJ whole genome shotgun (WGS) entry which is preliminary data.</text>
</comment>
<dbReference type="PANTHER" id="PTHR11098">
    <property type="entry name" value="NICOTINATE PHOSPHORIBOSYLTRANSFERASE"/>
    <property type="match status" value="1"/>
</dbReference>
<dbReference type="EC" id="6.3.4.21" evidence="3"/>
<gene>
    <name evidence="9" type="ORF">LCGC14_1661950</name>
</gene>
<evidence type="ECO:0000256" key="3">
    <source>
        <dbReference type="ARBA" id="ARBA00013236"/>
    </source>
</evidence>
<dbReference type="NCBIfam" id="NF003704">
    <property type="entry name" value="PRK05321.1"/>
    <property type="match status" value="1"/>
</dbReference>
<accession>A0A0F9HTT7</accession>